<feature type="region of interest" description="Disordered" evidence="1">
    <location>
        <begin position="183"/>
        <end position="212"/>
    </location>
</feature>
<evidence type="ECO:0000313" key="2">
    <source>
        <dbReference type="EMBL" id="KAF6804998.1"/>
    </source>
</evidence>
<organism evidence="2 3">
    <name type="scientific">Colletotrichum musicola</name>
    <dbReference type="NCBI Taxonomy" id="2175873"/>
    <lineage>
        <taxon>Eukaryota</taxon>
        <taxon>Fungi</taxon>
        <taxon>Dikarya</taxon>
        <taxon>Ascomycota</taxon>
        <taxon>Pezizomycotina</taxon>
        <taxon>Sordariomycetes</taxon>
        <taxon>Hypocreomycetidae</taxon>
        <taxon>Glomerellales</taxon>
        <taxon>Glomerellaceae</taxon>
        <taxon>Colletotrichum</taxon>
        <taxon>Colletotrichum orchidearum species complex</taxon>
    </lineage>
</organism>
<reference evidence="2" key="1">
    <citation type="journal article" date="2020" name="Phytopathology">
        <title>Genome Sequence Resources of Colletotrichum truncatum, C. plurivorum, C. musicola, and C. sojae: Four Species Pathogenic to Soybean (Glycine max).</title>
        <authorList>
            <person name="Rogerio F."/>
            <person name="Boufleur T.R."/>
            <person name="Ciampi-Guillardi M."/>
            <person name="Sukno S.A."/>
            <person name="Thon M.R."/>
            <person name="Massola Junior N.S."/>
            <person name="Baroncelli R."/>
        </authorList>
    </citation>
    <scope>NUCLEOTIDE SEQUENCE</scope>
    <source>
        <strain evidence="2">LFN0074</strain>
    </source>
</reference>
<accession>A0A8H6J2K9</accession>
<evidence type="ECO:0000256" key="1">
    <source>
        <dbReference type="SAM" id="MobiDB-lite"/>
    </source>
</evidence>
<dbReference type="AlphaFoldDB" id="A0A8H6J2K9"/>
<protein>
    <submittedName>
        <fullName evidence="2">Uncharacterized protein</fullName>
    </submittedName>
</protein>
<sequence length="212" mass="23136">MPTWRLAEETLRRSAGCEGASISGPDQSSVVVGRRSDCALQWLVSPYLDAGSINLPSQENRAGSDVPHDNCRREGAARQKHCAIHRAADERSTRCECCTTSSLGVLALPGDRRLRFWGAGALHSTNNSQAPSKSDDLSKQRCENALRNSLGERRRMYDTYHQCRRLRLSCLDALTAMAWVPERASQRDNGDPEIGAAQTGDEGLQGPLALGS</sequence>
<keyword evidence="3" id="KW-1185">Reference proteome</keyword>
<proteinExistence type="predicted"/>
<name>A0A8H6J2K9_9PEZI</name>
<gene>
    <name evidence="2" type="ORF">CMUS01_14722</name>
</gene>
<dbReference type="Proteomes" id="UP000639643">
    <property type="component" value="Unassembled WGS sequence"/>
</dbReference>
<dbReference type="EMBL" id="WIGM01001101">
    <property type="protein sequence ID" value="KAF6804998.1"/>
    <property type="molecule type" value="Genomic_DNA"/>
</dbReference>
<evidence type="ECO:0000313" key="3">
    <source>
        <dbReference type="Proteomes" id="UP000639643"/>
    </source>
</evidence>
<comment type="caution">
    <text evidence="2">The sequence shown here is derived from an EMBL/GenBank/DDBJ whole genome shotgun (WGS) entry which is preliminary data.</text>
</comment>